<organism evidence="3 4">
    <name type="scientific">Pseudocercospora fuligena</name>
    <dbReference type="NCBI Taxonomy" id="685502"/>
    <lineage>
        <taxon>Eukaryota</taxon>
        <taxon>Fungi</taxon>
        <taxon>Dikarya</taxon>
        <taxon>Ascomycota</taxon>
        <taxon>Pezizomycotina</taxon>
        <taxon>Dothideomycetes</taxon>
        <taxon>Dothideomycetidae</taxon>
        <taxon>Mycosphaerellales</taxon>
        <taxon>Mycosphaerellaceae</taxon>
        <taxon>Pseudocercospora</taxon>
    </lineage>
</organism>
<comment type="caution">
    <text evidence="3">The sequence shown here is derived from an EMBL/GenBank/DDBJ whole genome shotgun (WGS) entry which is preliminary data.</text>
</comment>
<dbReference type="AlphaFoldDB" id="A0A8H6R8H2"/>
<feature type="chain" id="PRO_5034964364" evidence="2">
    <location>
        <begin position="20"/>
        <end position="128"/>
    </location>
</feature>
<evidence type="ECO:0000256" key="1">
    <source>
        <dbReference type="SAM" id="MobiDB-lite"/>
    </source>
</evidence>
<accession>A0A8H6R8H2</accession>
<sequence>MAPIFHYAALAVLFTSALAMPAKDKHSKEKHHKEKEHKGSPTLPFIPTGTGIIPTGTGSSKHHNSNPVAERDAAPKFGNARKGDWKPHWENIPGIPGHHAVPSGTLPIPTGTAPIPTGTAPAIPKINL</sequence>
<reference evidence="3" key="1">
    <citation type="submission" date="2020-04" db="EMBL/GenBank/DDBJ databases">
        <title>Draft genome resource of the tomato pathogen Pseudocercospora fuligena.</title>
        <authorList>
            <person name="Zaccaron A."/>
        </authorList>
    </citation>
    <scope>NUCLEOTIDE SEQUENCE</scope>
    <source>
        <strain evidence="3">PF001</strain>
    </source>
</reference>
<proteinExistence type="predicted"/>
<evidence type="ECO:0000256" key="2">
    <source>
        <dbReference type="SAM" id="SignalP"/>
    </source>
</evidence>
<feature type="signal peptide" evidence="2">
    <location>
        <begin position="1"/>
        <end position="19"/>
    </location>
</feature>
<name>A0A8H6R8H2_9PEZI</name>
<evidence type="ECO:0000313" key="4">
    <source>
        <dbReference type="Proteomes" id="UP000660729"/>
    </source>
</evidence>
<dbReference type="OrthoDB" id="10547858at2759"/>
<feature type="compositionally biased region" description="Low complexity" evidence="1">
    <location>
        <begin position="104"/>
        <end position="128"/>
    </location>
</feature>
<evidence type="ECO:0000313" key="3">
    <source>
        <dbReference type="EMBL" id="KAF7185777.1"/>
    </source>
</evidence>
<keyword evidence="4" id="KW-1185">Reference proteome</keyword>
<feature type="region of interest" description="Disordered" evidence="1">
    <location>
        <begin position="22"/>
        <end position="128"/>
    </location>
</feature>
<dbReference type="Proteomes" id="UP000660729">
    <property type="component" value="Unassembled WGS sequence"/>
</dbReference>
<gene>
    <name evidence="3" type="ORF">HII31_12879</name>
</gene>
<feature type="compositionally biased region" description="Low complexity" evidence="1">
    <location>
        <begin position="41"/>
        <end position="58"/>
    </location>
</feature>
<keyword evidence="2" id="KW-0732">Signal</keyword>
<protein>
    <submittedName>
        <fullName evidence="3">Uncharacterized protein</fullName>
    </submittedName>
</protein>
<dbReference type="EMBL" id="JABCIY010000309">
    <property type="protein sequence ID" value="KAF7185777.1"/>
    <property type="molecule type" value="Genomic_DNA"/>
</dbReference>